<dbReference type="PANTHER" id="PTHR37984">
    <property type="entry name" value="PROTEIN CBG26694"/>
    <property type="match status" value="1"/>
</dbReference>
<dbReference type="Proteomes" id="UP000008672">
    <property type="component" value="Unassembled WGS sequence"/>
</dbReference>
<dbReference type="AlphaFoldDB" id="H2ZXE1"/>
<dbReference type="InterPro" id="IPR021109">
    <property type="entry name" value="Peptidase_aspartic_dom_sf"/>
</dbReference>
<protein>
    <recommendedName>
        <fullName evidence="3">Peptidase A2 domain-containing protein</fullName>
    </recommendedName>
</protein>
<dbReference type="HOGENOM" id="CLU_035540_6_2_1"/>
<keyword evidence="2" id="KW-1185">Reference proteome</keyword>
<proteinExistence type="predicted"/>
<reference evidence="1" key="3">
    <citation type="submission" date="2025-09" db="UniProtKB">
        <authorList>
            <consortium name="Ensembl"/>
        </authorList>
    </citation>
    <scope>IDENTIFICATION</scope>
</reference>
<dbReference type="Gene3D" id="2.40.70.10">
    <property type="entry name" value="Acid Proteases"/>
    <property type="match status" value="1"/>
</dbReference>
<dbReference type="PANTHER" id="PTHR37984:SF10">
    <property type="entry name" value="RIBONUCLEASE H"/>
    <property type="match status" value="1"/>
</dbReference>
<sequence>MGPIGKISEFDETREDFDSYLERYEMWMDANEIGRKASKCFPVCNRTPSKLIAPDKPKDKAYLQLAQILTGHYKPKPLIIVEWSRFYCQDQKDSGTIIDYIVALKQFLTNCEFGAFLSEALRDRFVCGLKNESIQKKPLSEKDLIFQSASEIALAMELASKNSQESAGKMAFQPCGVNKVWGSDKPAAERKQSPGAYTEKGGMNKCILQVKVKRGLNFQIHLDNKPVDMQLDTGATVTIVPETVYKKKLSHIPLESTSLQLKTYSGEKIALLGKVKVQVTYGEQSAVLPLVMAEVAQCMTSLCNTVKQILTHHKAAFGESWGPIKNFKAKIKLQLRAEPLFHKPWLVPYALHEHSDKELARLDANGIMSKVERSKWAAPILVVPK</sequence>
<dbReference type="InParanoid" id="H2ZXE1"/>
<dbReference type="GeneTree" id="ENSGT00940000165756"/>
<reference evidence="2" key="1">
    <citation type="submission" date="2011-08" db="EMBL/GenBank/DDBJ databases">
        <title>The draft genome of Latimeria chalumnae.</title>
        <authorList>
            <person name="Di Palma F."/>
            <person name="Alfoldi J."/>
            <person name="Johnson J."/>
            <person name="Berlin A."/>
            <person name="Gnerre S."/>
            <person name="Jaffe D."/>
            <person name="MacCallum I."/>
            <person name="Young S."/>
            <person name="Walker B.J."/>
            <person name="Lander E."/>
            <person name="Lindblad-Toh K."/>
        </authorList>
    </citation>
    <scope>NUCLEOTIDE SEQUENCE [LARGE SCALE GENOMIC DNA]</scope>
    <source>
        <strain evidence="2">Wild caught</strain>
    </source>
</reference>
<evidence type="ECO:0000313" key="2">
    <source>
        <dbReference type="Proteomes" id="UP000008672"/>
    </source>
</evidence>
<dbReference type="EMBL" id="AFYH01237141">
    <property type="status" value="NOT_ANNOTATED_CDS"/>
    <property type="molecule type" value="Genomic_DNA"/>
</dbReference>
<dbReference type="SUPFAM" id="SSF56672">
    <property type="entry name" value="DNA/RNA polymerases"/>
    <property type="match status" value="1"/>
</dbReference>
<dbReference type="InterPro" id="IPR050951">
    <property type="entry name" value="Retrovirus_Pol_polyprotein"/>
</dbReference>
<name>H2ZXE1_LATCH</name>
<dbReference type="SUPFAM" id="SSF50630">
    <property type="entry name" value="Acid proteases"/>
    <property type="match status" value="1"/>
</dbReference>
<dbReference type="InterPro" id="IPR043502">
    <property type="entry name" value="DNA/RNA_pol_sf"/>
</dbReference>
<organism evidence="1 2">
    <name type="scientific">Latimeria chalumnae</name>
    <name type="common">Coelacanth</name>
    <dbReference type="NCBI Taxonomy" id="7897"/>
    <lineage>
        <taxon>Eukaryota</taxon>
        <taxon>Metazoa</taxon>
        <taxon>Chordata</taxon>
        <taxon>Craniata</taxon>
        <taxon>Vertebrata</taxon>
        <taxon>Euteleostomi</taxon>
        <taxon>Coelacanthiformes</taxon>
        <taxon>Coelacanthidae</taxon>
        <taxon>Latimeria</taxon>
    </lineage>
</organism>
<accession>H2ZXE1</accession>
<evidence type="ECO:0008006" key="3">
    <source>
        <dbReference type="Google" id="ProtNLM"/>
    </source>
</evidence>
<evidence type="ECO:0000313" key="1">
    <source>
        <dbReference type="Ensembl" id="ENSLACP00000002062.1"/>
    </source>
</evidence>
<dbReference type="OMA" id="CSHEISS"/>
<dbReference type="Gene3D" id="3.10.10.10">
    <property type="entry name" value="HIV Type 1 Reverse Transcriptase, subunit A, domain 1"/>
    <property type="match status" value="1"/>
</dbReference>
<dbReference type="Ensembl" id="ENSLACT00000002076.1">
    <property type="protein sequence ID" value="ENSLACP00000002062.1"/>
    <property type="gene ID" value="ENSLACG00000001843.1"/>
</dbReference>
<reference evidence="1" key="2">
    <citation type="submission" date="2025-08" db="UniProtKB">
        <authorList>
            <consortium name="Ensembl"/>
        </authorList>
    </citation>
    <scope>IDENTIFICATION</scope>
</reference>